<keyword evidence="8" id="KW-0407">Ion channel</keyword>
<dbReference type="SUPFAM" id="SSF81324">
    <property type="entry name" value="Voltage-gated potassium channels"/>
    <property type="match status" value="4"/>
</dbReference>
<evidence type="ECO:0000256" key="8">
    <source>
        <dbReference type="ARBA" id="ARBA00023303"/>
    </source>
</evidence>
<dbReference type="GO" id="GO:0005221">
    <property type="term" value="F:intracellularly cyclic nucleotide-activated monoatomic cation channel activity"/>
    <property type="evidence" value="ECO:0007669"/>
    <property type="project" value="InterPro"/>
</dbReference>
<dbReference type="InterPro" id="IPR014710">
    <property type="entry name" value="RmlC-like_jellyroll"/>
</dbReference>
<accession>G4Z3P5</accession>
<evidence type="ECO:0000256" key="1">
    <source>
        <dbReference type="ARBA" id="ARBA00004141"/>
    </source>
</evidence>
<evidence type="ECO:0000256" key="2">
    <source>
        <dbReference type="ARBA" id="ARBA00022448"/>
    </source>
</evidence>
<dbReference type="PROSITE" id="PS50042">
    <property type="entry name" value="CNMP_BINDING_3"/>
    <property type="match status" value="4"/>
</dbReference>
<sequence length="2305" mass="261744">MVARRISRQRSRRDSLQLQREGSGGASFYGYIGELRNAFDPHSALLKSWHQVLFGCLLYEGFLLPFASTFAVKFALPTSTTAFRAFYVAEALFFADFYVKLNTGFYEAGNIHRDKRKARAKYLTSFGFLLDVMAIVPLSIILPAPLFHKVLRVWRLPGYFSNLDDVYAKYFRTLKLFKVLVATAFVTHFVACCRFAFGWKSGDARDSNPWLPPAALESEPLATQYAGALFWSVGLLTGSFGGALPRCNTEFAFTLAAVLLGFVLFIYASATLFMLSKSESNQTVLAQARINQLRHLLTFHRVPESLQVQAVEYLKRHYTDAESNDREVVKLLCPSITKDIQVELLKDMVGRVPLFRGCNQQFIVALTSLLEMTSFPAHVTLFEAGDKGDYMYVVNSGVLHILVNGVKVRELRQGSFFGEVSVFSKRPRSAAVVTTSYCTLYRLSRFHTERVLEGYPDYAAQIASAIDDMVNERDARAAKGQEAEEFMLTTLYQLSTQSPVKIQRRSLRDRAKRATMASLRRSKSTRVVSASRHAEYDGGNISMSEKRAINFQPAPIKLPPKVIIKKSPTGKLIRSQSAYARRISSGINCMQGFYDNLARRRASQFQAADALSKILSRLLLRRVIDHTSARRKYWLIALQLHLAANWFVAPLLLAFPVLDRPSTQGSVSATFALLDILLVVDMYLNFHLTYTVNRKKVMLTSLTAKHYLSGSFIPDLLCLLPYRLLVPLSVAPILGTHPALLRLPRMLRVWHIRGHLREWENSFRLSNTWWLVVAGVAYMLLLHIVTCLYFSLTYVEGYGTNMTFTDAHVRDVASMQYMRSLYFSATMLTTLGKTVEPSSALQYSVTLVLMLCGFLSLALMIDSVQKRITASAFEQKEFLVTRTRVQQFINSRTAPAAVHQRAKSFLEFWWSCHRGAIASELLSELPEAIKRPVVRSMCQPALRTLSLLADVRPCLDALEQVFIDNIRFILYGQGEIIYRQGDYASGLFFLLEGELIVIVNGGMPRTLVKGGFIGTAALNLSETSVSYAERVTAASGCILIFISRENLNGMHKVFPTFSMALRALEKRLEGAKLARAQHDFNSTRERSCSGALRPMPAPKPLTFEMKVLRYLDLDDVIFDPDDNITAVWELWVFSLTIALYLKVLGDITAGVEVSEVISSEIVAMVFEVFFALDFYFHSRLGYYEYGNKIMDIVAIRKRFFRSHHCYCAALGLFPLYIVNWMLGSTHRFEFLSANKLLRLIRAPATFAKLESKHLNRTVQLRLLKLVIVSLVLSHLFGCIWFNFKDPSSQNAWMPSSSLKSADPGRQYSALLFWSFGIMSHSNSGELPTSVEQCFFTVVVLLVGAFLFAFVIGNISDVVELVDADSREFNAKLSSLRLLLGHFDLPLAIEEQLKTYFFFQRYHTITQEYLLERCLPPSLLTEIRLVHLQPMIVKVGFLAGMEGSVTRMLVAQFVQALTVKDQYVFRMGEEGSDMFFVFTGIVEVLVPLETLQRRQSNDIKLFSLGSPSRSSFRTVFPTLDPSKLQAKSQLKKVNELTSGSYFGEVALFTSKPRSAHARSKTSCVLYKLSRRSLELVFERYPDWKRRVLKIVNIQQEQQLLRNLYMEEQLDIAANTTKNMPNHRTTSGPLRPRGASTKTIGISAMKRAGSFFSSYKAQHSASTDTTVLQMASRKKSVLWVDMLLQCTDAQSAFHIQWLKIIAASTIYMALIVPYRNSFDALERLGPLPIAERVIELTCEVLFGWDIWVHWNLKDGLESMDLYESKQRDAYHKERLWIDVLAAIPIDHFLSDFYQSPLLCMNRCLKLFNFPHYMKEINRRSVAYEKNRFWTLWVLFFVLMHWCACAYFSLASVTCDSAESETDWDNWAPPRSAMNISWTETSMDLLMLRFLRGLFFASTAFIKKGKVFEPSDHADYLFTLFVDFVGLVTMAFMIGEMANLYISYISNEVEFRKNHIAVELYLERWHITGKLRARCHAFLSSLWSSHRGVNYQAIFDEIPQVIRTESILHIANLPLRAFVNSVFRPFATAHPHDRDVEALTRSIAQHLKYEGYPRDECVLVEGRVSNEMYFVVKGHLIATSSADRPELAIRSDQNHYKKGDFFGEHGLLGYSVGVCTVKTVCACDLLSLSSESLLNVILSRPIFQTALSIAVEGYRELCKRTRSMHVTSTKEDTTRAENDWGVELFRILDARRKQWLDEALAFKAADSESDEPVNEPWTFSCFKPGQEVGLVTISTPSSCVKVFEKLIRLIATRGMLDTKNLHTATQFQETLPVMTADLATMTTTYRSNLSMTEKSDSSRPSSNKIPYL</sequence>
<evidence type="ECO:0000256" key="5">
    <source>
        <dbReference type="ARBA" id="ARBA00023065"/>
    </source>
</evidence>
<proteinExistence type="predicted"/>
<feature type="transmembrane region" description="Helical" evidence="10">
    <location>
        <begin position="1911"/>
        <end position="1931"/>
    </location>
</feature>
<evidence type="ECO:0000256" key="10">
    <source>
        <dbReference type="SAM" id="Phobius"/>
    </source>
</evidence>
<keyword evidence="3 10" id="KW-0812">Transmembrane</keyword>
<evidence type="ECO:0000259" key="11">
    <source>
        <dbReference type="PROSITE" id="PS50042"/>
    </source>
</evidence>
<keyword evidence="6 10" id="KW-0472">Membrane</keyword>
<evidence type="ECO:0000256" key="4">
    <source>
        <dbReference type="ARBA" id="ARBA00022989"/>
    </source>
</evidence>
<reference evidence="12 13" key="1">
    <citation type="journal article" date="2006" name="Science">
        <title>Phytophthora genome sequences uncover evolutionary origins and mechanisms of pathogenesis.</title>
        <authorList>
            <person name="Tyler B.M."/>
            <person name="Tripathy S."/>
            <person name="Zhang X."/>
            <person name="Dehal P."/>
            <person name="Jiang R.H."/>
            <person name="Aerts A."/>
            <person name="Arredondo F.D."/>
            <person name="Baxter L."/>
            <person name="Bensasson D."/>
            <person name="Beynon J.L."/>
            <person name="Chapman J."/>
            <person name="Damasceno C.M."/>
            <person name="Dorrance A.E."/>
            <person name="Dou D."/>
            <person name="Dickerman A.W."/>
            <person name="Dubchak I.L."/>
            <person name="Garbelotto M."/>
            <person name="Gijzen M."/>
            <person name="Gordon S.G."/>
            <person name="Govers F."/>
            <person name="Grunwald N.J."/>
            <person name="Huang W."/>
            <person name="Ivors K.L."/>
            <person name="Jones R.W."/>
            <person name="Kamoun S."/>
            <person name="Krampis K."/>
            <person name="Lamour K.H."/>
            <person name="Lee M.K."/>
            <person name="McDonald W.H."/>
            <person name="Medina M."/>
            <person name="Meijer H.J."/>
            <person name="Nordberg E.K."/>
            <person name="Maclean D.J."/>
            <person name="Ospina-Giraldo M.D."/>
            <person name="Morris P.F."/>
            <person name="Phuntumart V."/>
            <person name="Putnam N.H."/>
            <person name="Rash S."/>
            <person name="Rose J.K."/>
            <person name="Sakihama Y."/>
            <person name="Salamov A.A."/>
            <person name="Savidor A."/>
            <person name="Scheuring C.F."/>
            <person name="Smith B.M."/>
            <person name="Sobral B.W."/>
            <person name="Terry A."/>
            <person name="Torto-Alalibo T.A."/>
            <person name="Win J."/>
            <person name="Xu Z."/>
            <person name="Zhang H."/>
            <person name="Grigoriev I.V."/>
            <person name="Rokhsar D.S."/>
            <person name="Boore J.L."/>
        </authorList>
    </citation>
    <scope>NUCLEOTIDE SEQUENCE [LARGE SCALE GENOMIC DNA]</scope>
    <source>
        <strain evidence="12 13">P6497</strain>
    </source>
</reference>
<dbReference type="KEGG" id="psoj:PHYSODRAFT_494188"/>
<comment type="subcellular location">
    <subcellularLocation>
        <location evidence="1">Membrane</location>
        <topology evidence="1">Multi-pass membrane protein</topology>
    </subcellularLocation>
</comment>
<feature type="transmembrane region" description="Helical" evidence="10">
    <location>
        <begin position="176"/>
        <end position="197"/>
    </location>
</feature>
<evidence type="ECO:0000256" key="7">
    <source>
        <dbReference type="ARBA" id="ARBA00023286"/>
    </source>
</evidence>
<dbReference type="SMR" id="G4Z3P5"/>
<gene>
    <name evidence="12" type="ORF">PHYSODRAFT_494188</name>
</gene>
<dbReference type="GO" id="GO:0044877">
    <property type="term" value="F:protein-containing complex binding"/>
    <property type="evidence" value="ECO:0007669"/>
    <property type="project" value="TreeGrafter"/>
</dbReference>
<feature type="transmembrane region" description="Helical" evidence="10">
    <location>
        <begin position="840"/>
        <end position="861"/>
    </location>
</feature>
<evidence type="ECO:0000256" key="3">
    <source>
        <dbReference type="ARBA" id="ARBA00022692"/>
    </source>
</evidence>
<dbReference type="CDD" id="cd00038">
    <property type="entry name" value="CAP_ED"/>
    <property type="match status" value="4"/>
</dbReference>
<feature type="transmembrane region" description="Helical" evidence="10">
    <location>
        <begin position="1826"/>
        <end position="1847"/>
    </location>
</feature>
<evidence type="ECO:0000256" key="6">
    <source>
        <dbReference type="ARBA" id="ARBA00023136"/>
    </source>
</evidence>
<feature type="transmembrane region" description="Helical" evidence="10">
    <location>
        <begin position="1693"/>
        <end position="1712"/>
    </location>
</feature>
<dbReference type="GeneID" id="20657035"/>
<feature type="transmembrane region" description="Helical" evidence="10">
    <location>
        <begin position="122"/>
        <end position="147"/>
    </location>
</feature>
<dbReference type="Gene3D" id="2.60.120.10">
    <property type="entry name" value="Jelly Rolls"/>
    <property type="match status" value="4"/>
</dbReference>
<dbReference type="PANTHER" id="PTHR45638:SF11">
    <property type="entry name" value="CYCLIC NUCLEOTIDE-GATED CATION CHANNEL SUBUNIT A"/>
    <property type="match status" value="1"/>
</dbReference>
<organism evidence="12 13">
    <name type="scientific">Phytophthora sojae (strain P6497)</name>
    <name type="common">Soybean stem and root rot agent</name>
    <name type="synonym">Phytophthora megasperma f. sp. glycines</name>
    <dbReference type="NCBI Taxonomy" id="1094619"/>
    <lineage>
        <taxon>Eukaryota</taxon>
        <taxon>Sar</taxon>
        <taxon>Stramenopiles</taxon>
        <taxon>Oomycota</taxon>
        <taxon>Peronosporomycetes</taxon>
        <taxon>Peronosporales</taxon>
        <taxon>Peronosporaceae</taxon>
        <taxon>Phytophthora</taxon>
    </lineage>
</organism>
<dbReference type="PANTHER" id="PTHR45638">
    <property type="entry name" value="CYCLIC NUCLEOTIDE-GATED CATION CHANNEL SUBUNIT A"/>
    <property type="match status" value="1"/>
</dbReference>
<dbReference type="InterPro" id="IPR000595">
    <property type="entry name" value="cNMP-bd_dom"/>
</dbReference>
<dbReference type="Gene3D" id="1.10.287.70">
    <property type="match status" value="4"/>
</dbReference>
<protein>
    <recommendedName>
        <fullName evidence="11">Cyclic nucleotide-binding domain-containing protein</fullName>
    </recommendedName>
</protein>
<dbReference type="InterPro" id="IPR018490">
    <property type="entry name" value="cNMP-bd_dom_sf"/>
</dbReference>
<dbReference type="Gene3D" id="1.10.287.630">
    <property type="entry name" value="Helix hairpin bin"/>
    <property type="match status" value="2"/>
</dbReference>
<keyword evidence="4 10" id="KW-1133">Transmembrane helix</keyword>
<feature type="transmembrane region" description="Helical" evidence="10">
    <location>
        <begin position="1333"/>
        <end position="1352"/>
    </location>
</feature>
<feature type="transmembrane region" description="Helical" evidence="10">
    <location>
        <begin position="225"/>
        <end position="245"/>
    </location>
</feature>
<dbReference type="InterPro" id="IPR018488">
    <property type="entry name" value="cNMP-bd_CS"/>
</dbReference>
<name>G4Z3P5_PHYSP</name>
<dbReference type="PROSITE" id="PS00889">
    <property type="entry name" value="CNMP_BINDING_2"/>
    <property type="match status" value="2"/>
</dbReference>
<feature type="transmembrane region" description="Helical" evidence="10">
    <location>
        <begin position="667"/>
        <end position="686"/>
    </location>
</feature>
<keyword evidence="7" id="KW-1071">Ligand-gated ion channel</keyword>
<feature type="domain" description="Cyclic nucleotide-binding" evidence="11">
    <location>
        <begin position="354"/>
        <end position="452"/>
    </location>
</feature>
<feature type="transmembrane region" description="Helical" evidence="10">
    <location>
        <begin position="1882"/>
        <end position="1899"/>
    </location>
</feature>
<keyword evidence="13" id="KW-1185">Reference proteome</keyword>
<dbReference type="InterPro" id="IPR050866">
    <property type="entry name" value="CNG_cation_channel"/>
</dbReference>
<feature type="transmembrane region" description="Helical" evidence="10">
    <location>
        <begin position="768"/>
        <end position="792"/>
    </location>
</feature>
<dbReference type="RefSeq" id="XP_009522831.1">
    <property type="nucleotide sequence ID" value="XM_009524536.1"/>
</dbReference>
<dbReference type="Pfam" id="PF00520">
    <property type="entry name" value="Ion_trans"/>
    <property type="match status" value="2"/>
</dbReference>
<feature type="region of interest" description="Disordered" evidence="9">
    <location>
        <begin position="2286"/>
        <end position="2305"/>
    </location>
</feature>
<feature type="domain" description="Cyclic nucleotide-binding" evidence="11">
    <location>
        <begin position="962"/>
        <end position="1048"/>
    </location>
</feature>
<dbReference type="Pfam" id="PF00027">
    <property type="entry name" value="cNMP_binding"/>
    <property type="match status" value="4"/>
</dbReference>
<feature type="transmembrane region" description="Helical" evidence="10">
    <location>
        <begin position="1205"/>
        <end position="1222"/>
    </location>
</feature>
<dbReference type="InterPro" id="IPR005821">
    <property type="entry name" value="Ion_trans_dom"/>
</dbReference>
<evidence type="ECO:0000313" key="12">
    <source>
        <dbReference type="EMBL" id="EGZ20114.1"/>
    </source>
</evidence>
<dbReference type="Proteomes" id="UP000002640">
    <property type="component" value="Unassembled WGS sequence"/>
</dbReference>
<keyword evidence="5" id="KW-0406">Ion transport</keyword>
<dbReference type="SMART" id="SM00100">
    <property type="entry name" value="cNMP"/>
    <property type="match status" value="4"/>
</dbReference>
<evidence type="ECO:0000313" key="13">
    <source>
        <dbReference type="Proteomes" id="UP000002640"/>
    </source>
</evidence>
<dbReference type="SUPFAM" id="SSF51206">
    <property type="entry name" value="cAMP-binding domain-like"/>
    <property type="match status" value="4"/>
</dbReference>
<feature type="transmembrane region" description="Helical" evidence="10">
    <location>
        <begin position="1262"/>
        <end position="1283"/>
    </location>
</feature>
<feature type="transmembrane region" description="Helical" evidence="10">
    <location>
        <begin position="633"/>
        <end position="655"/>
    </location>
</feature>
<feature type="domain" description="Cyclic nucleotide-binding" evidence="11">
    <location>
        <begin position="2040"/>
        <end position="2134"/>
    </location>
</feature>
<dbReference type="EMBL" id="JH159153">
    <property type="protein sequence ID" value="EGZ20114.1"/>
    <property type="molecule type" value="Genomic_DNA"/>
</dbReference>
<evidence type="ECO:0000256" key="9">
    <source>
        <dbReference type="SAM" id="MobiDB-lite"/>
    </source>
</evidence>
<dbReference type="GO" id="GO:0016020">
    <property type="term" value="C:membrane"/>
    <property type="evidence" value="ECO:0007669"/>
    <property type="project" value="UniProtKB-SubCell"/>
</dbReference>
<feature type="transmembrane region" description="Helical" evidence="10">
    <location>
        <begin position="251"/>
        <end position="275"/>
    </location>
</feature>
<dbReference type="InParanoid" id="G4Z3P5"/>
<keyword evidence="2" id="KW-0813">Transport</keyword>
<feature type="domain" description="Cyclic nucleotide-binding" evidence="11">
    <location>
        <begin position="1436"/>
        <end position="1585"/>
    </location>
</feature>